<organism evidence="2 3">
    <name type="scientific">Geodermatophilus obscurus (strain ATCC 25078 / DSM 43160 / JCM 3152 / CCUG 61914 / KCC A-0152 / KCTC 9177 / NBRC 13315 / NRRL B-3577 / G-20)</name>
    <dbReference type="NCBI Taxonomy" id="526225"/>
    <lineage>
        <taxon>Bacteria</taxon>
        <taxon>Bacillati</taxon>
        <taxon>Actinomycetota</taxon>
        <taxon>Actinomycetes</taxon>
        <taxon>Geodermatophilales</taxon>
        <taxon>Geodermatophilaceae</taxon>
        <taxon>Geodermatophilus</taxon>
    </lineage>
</organism>
<proteinExistence type="predicted"/>
<dbReference type="AlphaFoldDB" id="D2S9T9"/>
<dbReference type="PANTHER" id="PTHR43422">
    <property type="entry name" value="THIAMINE THIAZOLE SYNTHASE"/>
    <property type="match status" value="1"/>
</dbReference>
<dbReference type="STRING" id="526225.Gobs_1042"/>
<name>D2S9T9_GEOOG</name>
<evidence type="ECO:0000256" key="1">
    <source>
        <dbReference type="SAM" id="MobiDB-lite"/>
    </source>
</evidence>
<reference evidence="3" key="2">
    <citation type="submission" date="2010-01" db="EMBL/GenBank/DDBJ databases">
        <title>The complete genome of Geodermatophilus obscurus DSM 43160.</title>
        <authorList>
            <consortium name="US DOE Joint Genome Institute (JGI-PGF)"/>
            <person name="Lucas S."/>
            <person name="Copeland A."/>
            <person name="Lapidus A."/>
            <person name="Glavina del Rio T."/>
            <person name="Dalin E."/>
            <person name="Tice H."/>
            <person name="Bruce D."/>
            <person name="Goodwin L."/>
            <person name="Pitluck S."/>
            <person name="Kyrpides N."/>
            <person name="Mavromatis K."/>
            <person name="Ivanova N."/>
            <person name="Munk A.C."/>
            <person name="Brettin T."/>
            <person name="Detter J.C."/>
            <person name="Han C."/>
            <person name="Larimer F."/>
            <person name="Land M."/>
            <person name="Hauser L."/>
            <person name="Markowitz V."/>
            <person name="Cheng J.-F."/>
            <person name="Hugenholtz P."/>
            <person name="Woyke T."/>
            <person name="Wu D."/>
            <person name="Jando M."/>
            <person name="Schneider S."/>
            <person name="Klenk H.-P."/>
            <person name="Eisen J.A."/>
        </authorList>
    </citation>
    <scope>NUCLEOTIDE SEQUENCE [LARGE SCALE GENOMIC DNA]</scope>
    <source>
        <strain evidence="3">ATCC 25078 / DSM 43160 / JCM 3152 / KCC A-0152 / KCTC 9177 / NBRC 13315 / NRRL B-3577 / G-20</strain>
    </source>
</reference>
<dbReference type="Proteomes" id="UP000001382">
    <property type="component" value="Chromosome"/>
</dbReference>
<evidence type="ECO:0000313" key="2">
    <source>
        <dbReference type="EMBL" id="ADB73802.1"/>
    </source>
</evidence>
<dbReference type="eggNOG" id="COG0654">
    <property type="taxonomic scope" value="Bacteria"/>
</dbReference>
<dbReference type="HOGENOM" id="CLU_028028_2_0_11"/>
<evidence type="ECO:0008006" key="4">
    <source>
        <dbReference type="Google" id="ProtNLM"/>
    </source>
</evidence>
<dbReference type="PANTHER" id="PTHR43422:SF3">
    <property type="entry name" value="THIAMINE THIAZOLE SYNTHASE"/>
    <property type="match status" value="1"/>
</dbReference>
<dbReference type="SUPFAM" id="SSF51905">
    <property type="entry name" value="FAD/NAD(P)-binding domain"/>
    <property type="match status" value="1"/>
</dbReference>
<gene>
    <name evidence="2" type="ordered locus">Gobs_1042</name>
</gene>
<dbReference type="InterPro" id="IPR036188">
    <property type="entry name" value="FAD/NAD-bd_sf"/>
</dbReference>
<dbReference type="RefSeq" id="WP_012947243.1">
    <property type="nucleotide sequence ID" value="NC_013757.1"/>
</dbReference>
<keyword evidence="3" id="KW-1185">Reference proteome</keyword>
<dbReference type="OrthoDB" id="9790035at2"/>
<feature type="compositionally biased region" description="Basic and acidic residues" evidence="1">
    <location>
        <begin position="452"/>
        <end position="468"/>
    </location>
</feature>
<dbReference type="KEGG" id="gob:Gobs_1042"/>
<accession>D2S9T9</accession>
<sequence>MARTGQRAVVVGASMSGLLTARVLTEAFDRVTVVDRDELPGEVAARRGVPQGRHPHGLLARGREILEELFPGLTSELVEHGAAIGDMQGDARWYTDGHLLRQSPIGMQAVALSRPLLEERVRARVLALPEVELVAPAQLVDLVAADGRVSGVRVHRGGATAGGADEELLPADLVVDATGRGSHTPAWLGSHGFDRPAESRIEVDLRYTSWVVPRYDGDLDGDRACLVGATVARQRFGAALAIEGNRWIIGAGGYHGDTAPTDLAGFRAFATGLPAPEIAQLMADREPVGGPWSYHFVSSTRRHYERLTRFPRGLVVTGDAVSSFNPVYGQGITVAAAEALVLRDLLAVGSDDLARQFFRRAARLVDVAWDMAAGGDLRLPAVPGPRPARMRLVNAYVSRVQAAAAVDPEVGAAFLRVANLIDPPESLLRPRLGTKVLLAQRRTAQVGPSAADRPEPTVRVPRPRDLPRSESATATEHPRREA</sequence>
<protein>
    <recommendedName>
        <fullName evidence="4">2-polyprenyl-6-methoxyphenol hydroxylase</fullName>
    </recommendedName>
</protein>
<feature type="region of interest" description="Disordered" evidence="1">
    <location>
        <begin position="443"/>
        <end position="482"/>
    </location>
</feature>
<dbReference type="EMBL" id="CP001867">
    <property type="protein sequence ID" value="ADB73802.1"/>
    <property type="molecule type" value="Genomic_DNA"/>
</dbReference>
<dbReference type="Gene3D" id="3.50.50.60">
    <property type="entry name" value="FAD/NAD(P)-binding domain"/>
    <property type="match status" value="1"/>
</dbReference>
<evidence type="ECO:0000313" key="3">
    <source>
        <dbReference type="Proteomes" id="UP000001382"/>
    </source>
</evidence>
<reference evidence="2 3" key="1">
    <citation type="journal article" date="2010" name="Stand. Genomic Sci.">
        <title>Complete genome sequence of Geodermatophilus obscurus type strain (G-20).</title>
        <authorList>
            <person name="Ivanova N."/>
            <person name="Sikorski J."/>
            <person name="Jando M."/>
            <person name="Munk C."/>
            <person name="Lapidus A."/>
            <person name="Glavina Del Rio T."/>
            <person name="Copeland A."/>
            <person name="Tice H."/>
            <person name="Cheng J.-F."/>
            <person name="Lucas S."/>
            <person name="Chen F."/>
            <person name="Nolan M."/>
            <person name="Bruce D."/>
            <person name="Goodwin L."/>
            <person name="Pitluck S."/>
            <person name="Mavromatis K."/>
            <person name="Mikhailova N."/>
            <person name="Pati A."/>
            <person name="Chen A."/>
            <person name="Palaniappan K."/>
            <person name="Land M."/>
            <person name="Hauser L."/>
            <person name="Chang Y.-J."/>
            <person name="Jeffries C.D."/>
            <person name="Meincke L."/>
            <person name="Brettin T."/>
            <person name="Detter J.C."/>
            <person name="Detter J.C."/>
            <person name="Rohde M."/>
            <person name="Goeker M."/>
            <person name="Bristow J."/>
            <person name="Eisen J.A."/>
            <person name="Markowitz V."/>
            <person name="Hugenholtz P."/>
            <person name="Kyrpides N.C."/>
            <person name="Klenk H.-P."/>
        </authorList>
    </citation>
    <scope>NUCLEOTIDE SEQUENCE [LARGE SCALE GENOMIC DNA]</scope>
    <source>
        <strain evidence="3">ATCC 25078 / DSM 43160 / JCM 3152 / KCC A-0152 / KCTC 9177 / NBRC 13315 / NRRL B-3577 / G-20</strain>
    </source>
</reference>